<dbReference type="Gene3D" id="3.30.420.40">
    <property type="match status" value="2"/>
</dbReference>
<dbReference type="SUPFAM" id="SSF53067">
    <property type="entry name" value="Actin-like ATPase domain"/>
    <property type="match status" value="2"/>
</dbReference>
<feature type="non-terminal residue" evidence="2">
    <location>
        <position position="1"/>
    </location>
</feature>
<dbReference type="PANTHER" id="PTHR11735:SF11">
    <property type="entry name" value="TRNA THREONYLCARBAMOYLADENOSINE BIOSYNTHESIS PROTEIN TSAB"/>
    <property type="match status" value="1"/>
</dbReference>
<proteinExistence type="predicted"/>
<dbReference type="Pfam" id="PF00814">
    <property type="entry name" value="TsaD"/>
    <property type="match status" value="1"/>
</dbReference>
<organism evidence="2">
    <name type="scientific">marine metagenome</name>
    <dbReference type="NCBI Taxonomy" id="408172"/>
    <lineage>
        <taxon>unclassified sequences</taxon>
        <taxon>metagenomes</taxon>
        <taxon>ecological metagenomes</taxon>
    </lineage>
</organism>
<dbReference type="EMBL" id="UINC01001444">
    <property type="protein sequence ID" value="SUZ80859.1"/>
    <property type="molecule type" value="Genomic_DNA"/>
</dbReference>
<dbReference type="GO" id="GO:0005829">
    <property type="term" value="C:cytosol"/>
    <property type="evidence" value="ECO:0007669"/>
    <property type="project" value="TreeGrafter"/>
</dbReference>
<dbReference type="InterPro" id="IPR043129">
    <property type="entry name" value="ATPase_NBD"/>
</dbReference>
<dbReference type="InterPro" id="IPR022496">
    <property type="entry name" value="T6A_TsaB"/>
</dbReference>
<dbReference type="NCBIfam" id="TIGR03725">
    <property type="entry name" value="T6A_YeaZ"/>
    <property type="match status" value="1"/>
</dbReference>
<dbReference type="InterPro" id="IPR000905">
    <property type="entry name" value="Gcp-like_dom"/>
</dbReference>
<sequence length="221" mass="23682">VGCAVGGHEGVLASAHAGRGRRHAEALAPQIDFVRRQAGIRLSEIGAVAVDIGPGLFTGLRVGIATAVAMAQGLGVPMIPVPSLDLMAFPARWSNRLIVVALDARRGELFTALFRKVPGGVQRVRDADVCTPQDLSAEIDALDEPALFLGDGALRYADAFADLKGVEMAEQGLAYPSARYMVQLAHARAMREEFVQPWELEPVYLRQPDAEINWSTREGGA</sequence>
<dbReference type="CDD" id="cd24032">
    <property type="entry name" value="ASKHA_NBD_TsaB"/>
    <property type="match status" value="1"/>
</dbReference>
<protein>
    <recommendedName>
        <fullName evidence="1">Gcp-like domain-containing protein</fullName>
    </recommendedName>
</protein>
<dbReference type="GO" id="GO:0002949">
    <property type="term" value="P:tRNA threonylcarbamoyladenosine modification"/>
    <property type="evidence" value="ECO:0007669"/>
    <property type="project" value="InterPro"/>
</dbReference>
<name>A0A381QQN9_9ZZZZ</name>
<evidence type="ECO:0000313" key="2">
    <source>
        <dbReference type="EMBL" id="SUZ80859.1"/>
    </source>
</evidence>
<gene>
    <name evidence="2" type="ORF">METZ01_LOCUS33713</name>
</gene>
<accession>A0A381QQN9</accession>
<feature type="domain" description="Gcp-like" evidence="1">
    <location>
        <begin position="21"/>
        <end position="214"/>
    </location>
</feature>
<evidence type="ECO:0000259" key="1">
    <source>
        <dbReference type="Pfam" id="PF00814"/>
    </source>
</evidence>
<dbReference type="PANTHER" id="PTHR11735">
    <property type="entry name" value="TRNA N6-ADENOSINE THREONYLCARBAMOYLTRANSFERASE"/>
    <property type="match status" value="1"/>
</dbReference>
<dbReference type="AlphaFoldDB" id="A0A381QQN9"/>
<reference evidence="2" key="1">
    <citation type="submission" date="2018-05" db="EMBL/GenBank/DDBJ databases">
        <authorList>
            <person name="Lanie J.A."/>
            <person name="Ng W.-L."/>
            <person name="Kazmierczak K.M."/>
            <person name="Andrzejewski T.M."/>
            <person name="Davidsen T.M."/>
            <person name="Wayne K.J."/>
            <person name="Tettelin H."/>
            <person name="Glass J.I."/>
            <person name="Rusch D."/>
            <person name="Podicherti R."/>
            <person name="Tsui H.-C.T."/>
            <person name="Winkler M.E."/>
        </authorList>
    </citation>
    <scope>NUCLEOTIDE SEQUENCE</scope>
</reference>